<keyword evidence="2" id="KW-1185">Reference proteome</keyword>
<comment type="caution">
    <text evidence="1">The sequence shown here is derived from an EMBL/GenBank/DDBJ whole genome shotgun (WGS) entry which is preliminary data.</text>
</comment>
<organism evidence="1 2">
    <name type="scientific">Nocardioides kribbensis</name>
    <dbReference type="NCBI Taxonomy" id="305517"/>
    <lineage>
        <taxon>Bacteria</taxon>
        <taxon>Bacillati</taxon>
        <taxon>Actinomycetota</taxon>
        <taxon>Actinomycetes</taxon>
        <taxon>Propionibacteriales</taxon>
        <taxon>Nocardioidaceae</taxon>
        <taxon>Nocardioides</taxon>
    </lineage>
</organism>
<accession>A0ABV1NUP8</accession>
<dbReference type="Proteomes" id="UP001482520">
    <property type="component" value="Unassembled WGS sequence"/>
</dbReference>
<gene>
    <name evidence="1" type="ORF">V6R90_02960</name>
</gene>
<sequence>MSVAVTLHDLDPFELPEWLGEDDVTWAAESGVLSGHRVTGVLSGRAAGSGPLPCDLLAVDEAHPRPVAADDVRSRAHLAWRHGQVLLVQPADGPEEDRLTLAVPGRSFSADLVLDALGRLAKAVGGSPEHYSVLLRIGVGPLP</sequence>
<dbReference type="EMBL" id="JBEGDP010000002">
    <property type="protein sequence ID" value="MEQ7846223.1"/>
    <property type="molecule type" value="Genomic_DNA"/>
</dbReference>
<name>A0ABV1NUP8_9ACTN</name>
<reference evidence="1 2" key="1">
    <citation type="submission" date="2024-02" db="EMBL/GenBank/DDBJ databases">
        <title>Full genome sequence of Nocardioides kribbensis.</title>
        <authorList>
            <person name="Poletto B.L."/>
            <person name="Silva G."/>
            <person name="Galante D."/>
            <person name="Campos K.R."/>
            <person name="Santos M.B.N."/>
            <person name="Sacchi C.T."/>
        </authorList>
    </citation>
    <scope>NUCLEOTIDE SEQUENCE [LARGE SCALE GENOMIC DNA]</scope>
    <source>
        <strain evidence="1 2">O4R</strain>
    </source>
</reference>
<protein>
    <submittedName>
        <fullName evidence="1">Uncharacterized protein</fullName>
    </submittedName>
</protein>
<dbReference type="RefSeq" id="WP_193660850.1">
    <property type="nucleotide sequence ID" value="NZ_BAAAMM010000007.1"/>
</dbReference>
<proteinExistence type="predicted"/>
<evidence type="ECO:0000313" key="1">
    <source>
        <dbReference type="EMBL" id="MEQ7846223.1"/>
    </source>
</evidence>
<evidence type="ECO:0000313" key="2">
    <source>
        <dbReference type="Proteomes" id="UP001482520"/>
    </source>
</evidence>